<protein>
    <submittedName>
        <fullName evidence="2">EboA domain-containing protein</fullName>
    </submittedName>
</protein>
<name>A0ABP6KQA8_9ACTN</name>
<dbReference type="NCBIfam" id="NF035938">
    <property type="entry name" value="EboA_domain"/>
    <property type="match status" value="1"/>
</dbReference>
<comment type="caution">
    <text evidence="2">The sequence shown here is derived from an EMBL/GenBank/DDBJ whole genome shotgun (WGS) entry which is preliminary data.</text>
</comment>
<organism evidence="2 3">
    <name type="scientific">Streptosporangium longisporum</name>
    <dbReference type="NCBI Taxonomy" id="46187"/>
    <lineage>
        <taxon>Bacteria</taxon>
        <taxon>Bacillati</taxon>
        <taxon>Actinomycetota</taxon>
        <taxon>Actinomycetes</taxon>
        <taxon>Streptosporangiales</taxon>
        <taxon>Streptosporangiaceae</taxon>
        <taxon>Streptosporangium</taxon>
    </lineage>
</organism>
<dbReference type="RefSeq" id="WP_344898828.1">
    <property type="nucleotide sequence ID" value="NZ_BAAAWD010000013.1"/>
</dbReference>
<gene>
    <name evidence="2" type="ORF">GCM10017559_46900</name>
</gene>
<dbReference type="Proteomes" id="UP001499930">
    <property type="component" value="Unassembled WGS sequence"/>
</dbReference>
<evidence type="ECO:0000313" key="2">
    <source>
        <dbReference type="EMBL" id="GAA3017633.1"/>
    </source>
</evidence>
<dbReference type="InterPro" id="IPR047715">
    <property type="entry name" value="EboA_dom"/>
</dbReference>
<sequence>MTPRPAPGTDDLLAALGQEWLAEARRGVTAEPGTLARHFASAGRRAGRAPLPGVPGWSADEAARAVLLAALPPDAAAGQVTDLYRYGDADEKRAVLKALPLLPVGTEAVPLLHDAIRTNDTRLVAAALGPYARHLDQAAWRQAVLKCVFMGVPLAAVDRLEERADAELAGMLAAFAEERAAAGRPTPGDATALLDHLTGGTPGRPAGDPTGDPTGGPADEKKEA</sequence>
<reference evidence="3" key="1">
    <citation type="journal article" date="2019" name="Int. J. Syst. Evol. Microbiol.">
        <title>The Global Catalogue of Microorganisms (GCM) 10K type strain sequencing project: providing services to taxonomists for standard genome sequencing and annotation.</title>
        <authorList>
            <consortium name="The Broad Institute Genomics Platform"/>
            <consortium name="The Broad Institute Genome Sequencing Center for Infectious Disease"/>
            <person name="Wu L."/>
            <person name="Ma J."/>
        </authorList>
    </citation>
    <scope>NUCLEOTIDE SEQUENCE [LARGE SCALE GENOMIC DNA]</scope>
    <source>
        <strain evidence="3">JCM 3106</strain>
    </source>
</reference>
<proteinExistence type="predicted"/>
<evidence type="ECO:0000313" key="3">
    <source>
        <dbReference type="Proteomes" id="UP001499930"/>
    </source>
</evidence>
<keyword evidence="3" id="KW-1185">Reference proteome</keyword>
<accession>A0ABP6KQA8</accession>
<dbReference type="EMBL" id="BAAAWD010000013">
    <property type="protein sequence ID" value="GAA3017633.1"/>
    <property type="molecule type" value="Genomic_DNA"/>
</dbReference>
<feature type="compositionally biased region" description="Low complexity" evidence="1">
    <location>
        <begin position="203"/>
        <end position="217"/>
    </location>
</feature>
<feature type="region of interest" description="Disordered" evidence="1">
    <location>
        <begin position="181"/>
        <end position="224"/>
    </location>
</feature>
<evidence type="ECO:0000256" key="1">
    <source>
        <dbReference type="SAM" id="MobiDB-lite"/>
    </source>
</evidence>